<dbReference type="EMBL" id="JAOQBH010000019">
    <property type="protein sequence ID" value="KAJ4122758.1"/>
    <property type="molecule type" value="Genomic_DNA"/>
</dbReference>
<feature type="signal peptide" evidence="2">
    <location>
        <begin position="1"/>
        <end position="18"/>
    </location>
</feature>
<evidence type="ECO:0000256" key="1">
    <source>
        <dbReference type="SAM" id="MobiDB-lite"/>
    </source>
</evidence>
<feature type="compositionally biased region" description="Low complexity" evidence="1">
    <location>
        <begin position="26"/>
        <end position="49"/>
    </location>
</feature>
<feature type="chain" id="PRO_5046892708" evidence="2">
    <location>
        <begin position="19"/>
        <end position="326"/>
    </location>
</feature>
<proteinExistence type="predicted"/>
<feature type="region of interest" description="Disordered" evidence="1">
    <location>
        <begin position="22"/>
        <end position="72"/>
    </location>
</feature>
<evidence type="ECO:0000313" key="4">
    <source>
        <dbReference type="Proteomes" id="UP001152024"/>
    </source>
</evidence>
<keyword evidence="2" id="KW-0732">Signal</keyword>
<protein>
    <submittedName>
        <fullName evidence="3">Uncharacterized protein</fullName>
    </submittedName>
</protein>
<reference evidence="3" key="1">
    <citation type="submission" date="2022-09" db="EMBL/GenBank/DDBJ databases">
        <title>Fusarium specimens isolated from Avocado Roots.</title>
        <authorList>
            <person name="Stajich J."/>
            <person name="Roper C."/>
            <person name="Heimlech-Rivalta G."/>
        </authorList>
    </citation>
    <scope>NUCLEOTIDE SEQUENCE</scope>
    <source>
        <strain evidence="3">CF00095</strain>
    </source>
</reference>
<organism evidence="3 4">
    <name type="scientific">Fusarium equiseti</name>
    <name type="common">Fusarium scirpi</name>
    <dbReference type="NCBI Taxonomy" id="61235"/>
    <lineage>
        <taxon>Eukaryota</taxon>
        <taxon>Fungi</taxon>
        <taxon>Dikarya</taxon>
        <taxon>Ascomycota</taxon>
        <taxon>Pezizomycotina</taxon>
        <taxon>Sordariomycetes</taxon>
        <taxon>Hypocreomycetidae</taxon>
        <taxon>Hypocreales</taxon>
        <taxon>Nectriaceae</taxon>
        <taxon>Fusarium</taxon>
        <taxon>Fusarium incarnatum-equiseti species complex</taxon>
    </lineage>
</organism>
<keyword evidence="4" id="KW-1185">Reference proteome</keyword>
<sequence length="326" mass="34112">MRFALLCSIALGADIVVGSVCKPRQSTDSSSGTSVKASSTVSEISSVTTAEFETATAGDQSSDTTISTGSATSTDLETTTTFLASLDTTTTSDVTVTTASIDPSTSAATLTVEDETTTDTMTAELSSTYTEEITMTSSGSDTTTLAETTTTALDESTTTLAETTTTAAAPIETAFQIFANDKGPLTGLLVDSSAQLGFLRPNIPTPEFAIEPTTSFVVTNNLYMCVNYNVGPYQPYSVVLCNESRKNRREWGFVTCEKTVDHGLVCSVLAVTCGMNLVHMTRECGALGGSFSQFYLEPQGSAFGLLLGSKDHNPGGSVTTVDLQTE</sequence>
<evidence type="ECO:0000256" key="2">
    <source>
        <dbReference type="SAM" id="SignalP"/>
    </source>
</evidence>
<comment type="caution">
    <text evidence="3">The sequence shown here is derived from an EMBL/GenBank/DDBJ whole genome shotgun (WGS) entry which is preliminary data.</text>
</comment>
<gene>
    <name evidence="3" type="ORF">NW768_010200</name>
</gene>
<accession>A0ABQ8R155</accession>
<evidence type="ECO:0000313" key="3">
    <source>
        <dbReference type="EMBL" id="KAJ4122758.1"/>
    </source>
</evidence>
<name>A0ABQ8R155_FUSEQ</name>
<feature type="compositionally biased region" description="Polar residues" evidence="1">
    <location>
        <begin position="57"/>
        <end position="67"/>
    </location>
</feature>
<dbReference type="Proteomes" id="UP001152024">
    <property type="component" value="Unassembled WGS sequence"/>
</dbReference>